<sequence>MKKILFMIFLAFSLTGCVNVNPYILTKGQTSLDLTNNRGVALFTLKVDNSGGGRLFLSSFMAREVNQYKPYNTLGVFSLPLMPENYSAIDNLYFCSVVLGSGIYRLDSFNGMVNPFFAMPPALKIDKIFDIYPNKINYLGRLHFSNLNTQSVFTSLNSIEDTSEQDILKFKEIFPVLKDKQISRDSFY</sequence>
<keyword evidence="1" id="KW-0732">Signal</keyword>
<organism evidence="2 3">
    <name type="scientific">Candidatus Sherwoodlollariibacterium unditelluris</name>
    <dbReference type="NCBI Taxonomy" id="1974757"/>
    <lineage>
        <taxon>Bacteria</taxon>
        <taxon>Pseudomonadati</taxon>
        <taxon>Candidatus Omnitrophota</taxon>
        <taxon>Candidatus Sherwoodlollariibacterium</taxon>
    </lineage>
</organism>
<dbReference type="EMBL" id="PCRK01000077">
    <property type="protein sequence ID" value="PIP19363.1"/>
    <property type="molecule type" value="Genomic_DNA"/>
</dbReference>
<comment type="caution">
    <text evidence="2">The sequence shown here is derived from an EMBL/GenBank/DDBJ whole genome shotgun (WGS) entry which is preliminary data.</text>
</comment>
<dbReference type="PROSITE" id="PS51257">
    <property type="entry name" value="PROKAR_LIPOPROTEIN"/>
    <property type="match status" value="1"/>
</dbReference>
<name>A0A2G9YKX4_9BACT</name>
<evidence type="ECO:0000313" key="3">
    <source>
        <dbReference type="Proteomes" id="UP000231292"/>
    </source>
</evidence>
<dbReference type="AlphaFoldDB" id="A0A2G9YKX4"/>
<gene>
    <name evidence="2" type="ORF">COX41_03290</name>
</gene>
<proteinExistence type="predicted"/>
<evidence type="ECO:0000313" key="2">
    <source>
        <dbReference type="EMBL" id="PIP19363.1"/>
    </source>
</evidence>
<feature type="signal peptide" evidence="1">
    <location>
        <begin position="1"/>
        <end position="20"/>
    </location>
</feature>
<dbReference type="Proteomes" id="UP000231292">
    <property type="component" value="Unassembled WGS sequence"/>
</dbReference>
<evidence type="ECO:0008006" key="4">
    <source>
        <dbReference type="Google" id="ProtNLM"/>
    </source>
</evidence>
<accession>A0A2G9YKX4</accession>
<evidence type="ECO:0000256" key="1">
    <source>
        <dbReference type="SAM" id="SignalP"/>
    </source>
</evidence>
<feature type="chain" id="PRO_5013695061" description="Lipoprotein" evidence="1">
    <location>
        <begin position="21"/>
        <end position="188"/>
    </location>
</feature>
<protein>
    <recommendedName>
        <fullName evidence="4">Lipoprotein</fullName>
    </recommendedName>
</protein>
<reference evidence="2 3" key="1">
    <citation type="submission" date="2017-09" db="EMBL/GenBank/DDBJ databases">
        <title>Depth-based differentiation of microbial function through sediment-hosted aquifers and enrichment of novel symbionts in the deep terrestrial subsurface.</title>
        <authorList>
            <person name="Probst A.J."/>
            <person name="Ladd B."/>
            <person name="Jarett J.K."/>
            <person name="Geller-Mcgrath D.E."/>
            <person name="Sieber C.M."/>
            <person name="Emerson J.B."/>
            <person name="Anantharaman K."/>
            <person name="Thomas B.C."/>
            <person name="Malmstrom R."/>
            <person name="Stieglmeier M."/>
            <person name="Klingl A."/>
            <person name="Woyke T."/>
            <person name="Ryan C.M."/>
            <person name="Banfield J.F."/>
        </authorList>
    </citation>
    <scope>NUCLEOTIDE SEQUENCE [LARGE SCALE GENOMIC DNA]</scope>
    <source>
        <strain evidence="2">CG23_combo_of_CG06-09_8_20_14_all_41_10</strain>
    </source>
</reference>